<comment type="caution">
    <text evidence="14">The sequence shown here is derived from an EMBL/GenBank/DDBJ whole genome shotgun (WGS) entry which is preliminary data.</text>
</comment>
<protein>
    <recommendedName>
        <fullName evidence="3">threonine--tRNA ligase</fullName>
        <ecNumber evidence="3">6.1.1.3</ecNumber>
    </recommendedName>
    <alternativeName>
        <fullName evidence="11">Threonyl-tRNA synthetase</fullName>
    </alternativeName>
</protein>
<keyword evidence="4" id="KW-0436">Ligase</keyword>
<sequence length="565" mass="63179">MRSSRALRLLCTRSTIPRRSGRAPLKPAVIRNGYCSVCETATSRGKTAKSTTNLPILPADHRQLGIEQELFTTSVYSPGSTIFLPNGTKIFNSLTRFLRSQYEHFGFEEVITPTIYKKSLWEKSGHWENYAEDMYSVTGRGAEAAKEDRQIGEDEEYGLKPMNCPGHCLIFASKQRSYRDLPIRYADFSPLHRNEISGALSGLTRVRRFHQDDGHIFCRPSQIRQEISKTLEFVRLTYNVLGLGPYRLALSTRPADHFIGMVEEWDNAEAALKESLDASGQTWTINEGDGAFYGPKIDIILKDSDGKEHQTATIQLDFQLPKRFELEYQAPAPEVEMKGLTTDDPSLLAVQGPVTPVLIHRAVLGSVERIMALLIEHYNGHWPFWLNPRQVMIVTVSDDAAVVEYARKVRDEIQGYQPADSQSSLGGIMPLRAGLTHSHNISIDIDESARPLKKKLSEAKRKRYGIIAVVGKRNVETQHLEVDFTAIPTSRYNVGNSALLNIIARSTGTKGKESISAVGGQHIKSLDDGLGGEQPLRLSPDQLKNISISPKSLRRFLAELQTCYV</sequence>
<comment type="catalytic activity">
    <reaction evidence="12">
        <text>tRNA(Thr) + L-threonine + ATP = L-threonyl-tRNA(Thr) + AMP + diphosphate + H(+)</text>
        <dbReference type="Rhea" id="RHEA:24624"/>
        <dbReference type="Rhea" id="RHEA-COMP:9670"/>
        <dbReference type="Rhea" id="RHEA-COMP:9704"/>
        <dbReference type="ChEBI" id="CHEBI:15378"/>
        <dbReference type="ChEBI" id="CHEBI:30616"/>
        <dbReference type="ChEBI" id="CHEBI:33019"/>
        <dbReference type="ChEBI" id="CHEBI:57926"/>
        <dbReference type="ChEBI" id="CHEBI:78442"/>
        <dbReference type="ChEBI" id="CHEBI:78534"/>
        <dbReference type="ChEBI" id="CHEBI:456215"/>
        <dbReference type="EC" id="6.1.1.3"/>
    </reaction>
</comment>
<evidence type="ECO:0000256" key="8">
    <source>
        <dbReference type="ARBA" id="ARBA00022946"/>
    </source>
</evidence>
<dbReference type="GO" id="GO:0004829">
    <property type="term" value="F:threonine-tRNA ligase activity"/>
    <property type="evidence" value="ECO:0007669"/>
    <property type="project" value="UniProtKB-EC"/>
</dbReference>
<dbReference type="GO" id="GO:0005759">
    <property type="term" value="C:mitochondrial matrix"/>
    <property type="evidence" value="ECO:0007669"/>
    <property type="project" value="UniProtKB-SubCell"/>
</dbReference>
<keyword evidence="8" id="KW-0809">Transit peptide</keyword>
<dbReference type="CDD" id="cd00771">
    <property type="entry name" value="ThrRS_core"/>
    <property type="match status" value="1"/>
</dbReference>
<name>A0A370U415_9HELO</name>
<feature type="domain" description="Aminoacyl-transfer RNA synthetases class-II family profile" evidence="13">
    <location>
        <begin position="85"/>
        <end position="383"/>
    </location>
</feature>
<evidence type="ECO:0000256" key="2">
    <source>
        <dbReference type="ARBA" id="ARBA00008226"/>
    </source>
</evidence>
<evidence type="ECO:0000256" key="6">
    <source>
        <dbReference type="ARBA" id="ARBA00022840"/>
    </source>
</evidence>
<dbReference type="FunFam" id="3.30.930.10:FF:000039">
    <property type="entry name" value="Threonyl-tRNA synthetase, mitochondrial"/>
    <property type="match status" value="1"/>
</dbReference>
<dbReference type="InterPro" id="IPR002320">
    <property type="entry name" value="Thr-tRNA-ligase_IIa"/>
</dbReference>
<dbReference type="Gene3D" id="3.40.50.800">
    <property type="entry name" value="Anticodon-binding domain"/>
    <property type="match status" value="1"/>
</dbReference>
<dbReference type="InterPro" id="IPR033728">
    <property type="entry name" value="ThrRS_core"/>
</dbReference>
<dbReference type="PRINTS" id="PR01047">
    <property type="entry name" value="TRNASYNTHTHR"/>
</dbReference>
<dbReference type="OrthoDB" id="5423599at2759"/>
<dbReference type="GO" id="GO:0006435">
    <property type="term" value="P:threonyl-tRNA aminoacylation"/>
    <property type="evidence" value="ECO:0007669"/>
    <property type="project" value="InterPro"/>
</dbReference>
<dbReference type="InterPro" id="IPR002314">
    <property type="entry name" value="aa-tRNA-synt_IIb"/>
</dbReference>
<dbReference type="Proteomes" id="UP000254866">
    <property type="component" value="Unassembled WGS sequence"/>
</dbReference>
<dbReference type="Gene3D" id="3.30.930.10">
    <property type="entry name" value="Bira Bifunctional Protein, Domain 2"/>
    <property type="match status" value="1"/>
</dbReference>
<comment type="similarity">
    <text evidence="2">Belongs to the class-II aminoacyl-tRNA synthetase family.</text>
</comment>
<dbReference type="SUPFAM" id="SSF55681">
    <property type="entry name" value="Class II aaRS and biotin synthetases"/>
    <property type="match status" value="1"/>
</dbReference>
<evidence type="ECO:0000256" key="1">
    <source>
        <dbReference type="ARBA" id="ARBA00004305"/>
    </source>
</evidence>
<dbReference type="InterPro" id="IPR036621">
    <property type="entry name" value="Anticodon-bd_dom_sf"/>
</dbReference>
<evidence type="ECO:0000256" key="12">
    <source>
        <dbReference type="ARBA" id="ARBA00049515"/>
    </source>
</evidence>
<dbReference type="Pfam" id="PF00587">
    <property type="entry name" value="tRNA-synt_2b"/>
    <property type="match status" value="1"/>
</dbReference>
<evidence type="ECO:0000313" key="14">
    <source>
        <dbReference type="EMBL" id="RDL42483.1"/>
    </source>
</evidence>
<evidence type="ECO:0000256" key="9">
    <source>
        <dbReference type="ARBA" id="ARBA00023128"/>
    </source>
</evidence>
<keyword evidence="10" id="KW-0030">Aminoacyl-tRNA synthetase</keyword>
<keyword evidence="15" id="KW-1185">Reference proteome</keyword>
<keyword evidence="6" id="KW-0067">ATP-binding</keyword>
<dbReference type="PANTHER" id="PTHR11451:SF50">
    <property type="entry name" value="THREONINE--TRNA LIGASE, MITOCHONDRIAL"/>
    <property type="match status" value="1"/>
</dbReference>
<reference evidence="14 15" key="1">
    <citation type="journal article" date="2018" name="IMA Fungus">
        <title>IMA Genome-F 9: Draft genome sequence of Annulohypoxylon stygium, Aspergillus mulundensis, Berkeleyomyces basicola (syn. Thielaviopsis basicola), Ceratocystis smalleyi, two Cercospora beticola strains, Coleophoma cylindrospora, Fusarium fracticaudum, Phialophora cf. hyalina, and Morchella septimelata.</title>
        <authorList>
            <person name="Wingfield B.D."/>
            <person name="Bills G.F."/>
            <person name="Dong Y."/>
            <person name="Huang W."/>
            <person name="Nel W.J."/>
            <person name="Swalarsk-Parry B.S."/>
            <person name="Vaghefi N."/>
            <person name="Wilken P.M."/>
            <person name="An Z."/>
            <person name="de Beer Z.W."/>
            <person name="De Vos L."/>
            <person name="Chen L."/>
            <person name="Duong T.A."/>
            <person name="Gao Y."/>
            <person name="Hammerbacher A."/>
            <person name="Kikkert J.R."/>
            <person name="Li Y."/>
            <person name="Li H."/>
            <person name="Li K."/>
            <person name="Li Q."/>
            <person name="Liu X."/>
            <person name="Ma X."/>
            <person name="Naidoo K."/>
            <person name="Pethybridge S.J."/>
            <person name="Sun J."/>
            <person name="Steenkamp E.T."/>
            <person name="van der Nest M.A."/>
            <person name="van Wyk S."/>
            <person name="Wingfield M.J."/>
            <person name="Xiong C."/>
            <person name="Yue Q."/>
            <person name="Zhang X."/>
        </authorList>
    </citation>
    <scope>NUCLEOTIDE SEQUENCE [LARGE SCALE GENOMIC DNA]</scope>
    <source>
        <strain evidence="14 15">BP 5553</strain>
    </source>
</reference>
<dbReference type="Pfam" id="PF03129">
    <property type="entry name" value="HGTP_anticodon"/>
    <property type="match status" value="1"/>
</dbReference>
<keyword evidence="7" id="KW-0648">Protein biosynthesis</keyword>
<evidence type="ECO:0000256" key="3">
    <source>
        <dbReference type="ARBA" id="ARBA00013163"/>
    </source>
</evidence>
<accession>A0A370U415</accession>
<evidence type="ECO:0000256" key="10">
    <source>
        <dbReference type="ARBA" id="ARBA00023146"/>
    </source>
</evidence>
<dbReference type="PANTHER" id="PTHR11451">
    <property type="entry name" value="THREONINE-TRNA LIGASE"/>
    <property type="match status" value="1"/>
</dbReference>
<dbReference type="NCBIfam" id="TIGR00418">
    <property type="entry name" value="thrS"/>
    <property type="match status" value="1"/>
</dbReference>
<comment type="subcellular location">
    <subcellularLocation>
        <location evidence="1">Mitochondrion matrix</location>
    </subcellularLocation>
</comment>
<dbReference type="InterPro" id="IPR006195">
    <property type="entry name" value="aa-tRNA-synth_II"/>
</dbReference>
<proteinExistence type="inferred from homology"/>
<dbReference type="InterPro" id="IPR004154">
    <property type="entry name" value="Anticodon-bd"/>
</dbReference>
<dbReference type="RefSeq" id="XP_031875139.1">
    <property type="nucleotide sequence ID" value="XM_032011085.1"/>
</dbReference>
<dbReference type="GO" id="GO:0005524">
    <property type="term" value="F:ATP binding"/>
    <property type="evidence" value="ECO:0007669"/>
    <property type="project" value="UniProtKB-KW"/>
</dbReference>
<evidence type="ECO:0000256" key="7">
    <source>
        <dbReference type="ARBA" id="ARBA00022917"/>
    </source>
</evidence>
<evidence type="ECO:0000256" key="11">
    <source>
        <dbReference type="ARBA" id="ARBA00031900"/>
    </source>
</evidence>
<evidence type="ECO:0000313" key="15">
    <source>
        <dbReference type="Proteomes" id="UP000254866"/>
    </source>
</evidence>
<evidence type="ECO:0000259" key="13">
    <source>
        <dbReference type="PROSITE" id="PS50862"/>
    </source>
</evidence>
<evidence type="ECO:0000256" key="4">
    <source>
        <dbReference type="ARBA" id="ARBA00022598"/>
    </source>
</evidence>
<keyword evidence="9" id="KW-0496">Mitochondrion</keyword>
<dbReference type="STRING" id="2656787.A0A370U415"/>
<dbReference type="SUPFAM" id="SSF52954">
    <property type="entry name" value="Class II aaRS ABD-related"/>
    <property type="match status" value="1"/>
</dbReference>
<dbReference type="GeneID" id="43595311"/>
<dbReference type="EC" id="6.1.1.3" evidence="3"/>
<evidence type="ECO:0000256" key="5">
    <source>
        <dbReference type="ARBA" id="ARBA00022741"/>
    </source>
</evidence>
<dbReference type="EMBL" id="NPIC01000001">
    <property type="protein sequence ID" value="RDL42483.1"/>
    <property type="molecule type" value="Genomic_DNA"/>
</dbReference>
<dbReference type="PROSITE" id="PS50862">
    <property type="entry name" value="AA_TRNA_LIGASE_II"/>
    <property type="match status" value="1"/>
</dbReference>
<gene>
    <name evidence="14" type="ORF">BP5553_02462</name>
</gene>
<organism evidence="14 15">
    <name type="scientific">Venustampulla echinocandica</name>
    <dbReference type="NCBI Taxonomy" id="2656787"/>
    <lineage>
        <taxon>Eukaryota</taxon>
        <taxon>Fungi</taxon>
        <taxon>Dikarya</taxon>
        <taxon>Ascomycota</taxon>
        <taxon>Pezizomycotina</taxon>
        <taxon>Leotiomycetes</taxon>
        <taxon>Helotiales</taxon>
        <taxon>Pleuroascaceae</taxon>
        <taxon>Venustampulla</taxon>
    </lineage>
</organism>
<keyword evidence="5" id="KW-0547">Nucleotide-binding</keyword>
<dbReference type="AlphaFoldDB" id="A0A370U415"/>
<dbReference type="InterPro" id="IPR045864">
    <property type="entry name" value="aa-tRNA-synth_II/BPL/LPL"/>
</dbReference>